<dbReference type="STRING" id="1801668.A3D46_02465"/>
<dbReference type="InterPro" id="IPR003616">
    <property type="entry name" value="Post-SET_dom"/>
</dbReference>
<dbReference type="PANTHER" id="PTHR12350">
    <property type="entry name" value="HISTONE-LYSINE N-METHYLTRANSFERASE-RELATED"/>
    <property type="match status" value="1"/>
</dbReference>
<feature type="domain" description="SET" evidence="3">
    <location>
        <begin position="1"/>
        <end position="115"/>
    </location>
</feature>
<name>A0A1G2E5K5_9BACT</name>
<evidence type="ECO:0000313" key="6">
    <source>
        <dbReference type="Proteomes" id="UP000178703"/>
    </source>
</evidence>
<dbReference type="PANTHER" id="PTHR12350:SF19">
    <property type="entry name" value="SET DOMAIN-CONTAINING PROTEIN"/>
    <property type="match status" value="1"/>
</dbReference>
<dbReference type="SMART" id="SM00317">
    <property type="entry name" value="SET"/>
    <property type="match status" value="1"/>
</dbReference>
<dbReference type="GO" id="GO:0016740">
    <property type="term" value="F:transferase activity"/>
    <property type="evidence" value="ECO:0007669"/>
    <property type="project" value="UniProtKB-KW"/>
</dbReference>
<dbReference type="SUPFAM" id="SSF82199">
    <property type="entry name" value="SET domain"/>
    <property type="match status" value="1"/>
</dbReference>
<evidence type="ECO:0000313" key="5">
    <source>
        <dbReference type="EMBL" id="OGZ21133.1"/>
    </source>
</evidence>
<dbReference type="Proteomes" id="UP000178703">
    <property type="component" value="Unassembled WGS sequence"/>
</dbReference>
<dbReference type="InterPro" id="IPR046341">
    <property type="entry name" value="SET_dom_sf"/>
</dbReference>
<organism evidence="5 6">
    <name type="scientific">Candidatus Nealsonbacteria bacterium RIFCSPHIGHO2_02_FULL_43_13</name>
    <dbReference type="NCBI Taxonomy" id="1801668"/>
    <lineage>
        <taxon>Bacteria</taxon>
        <taxon>Candidatus Nealsoniibacteriota</taxon>
    </lineage>
</organism>
<evidence type="ECO:0000259" key="3">
    <source>
        <dbReference type="PROSITE" id="PS50280"/>
    </source>
</evidence>
<dbReference type="PROSITE" id="PS50868">
    <property type="entry name" value="POST_SET"/>
    <property type="match status" value="1"/>
</dbReference>
<keyword evidence="1" id="KW-0808">Transferase</keyword>
<gene>
    <name evidence="5" type="ORF">A3D46_02465</name>
</gene>
<evidence type="ECO:0008006" key="7">
    <source>
        <dbReference type="Google" id="ProtNLM"/>
    </source>
</evidence>
<evidence type="ECO:0000259" key="4">
    <source>
        <dbReference type="PROSITE" id="PS50868"/>
    </source>
</evidence>
<accession>A0A1G2E5K5</accession>
<evidence type="ECO:0000256" key="2">
    <source>
        <dbReference type="ARBA" id="ARBA00022691"/>
    </source>
</evidence>
<feature type="domain" description="Post-SET" evidence="4">
    <location>
        <begin position="123"/>
        <end position="139"/>
    </location>
</feature>
<dbReference type="AlphaFoldDB" id="A0A1G2E5K5"/>
<dbReference type="Pfam" id="PF00856">
    <property type="entry name" value="SET"/>
    <property type="match status" value="1"/>
</dbReference>
<dbReference type="InterPro" id="IPR001214">
    <property type="entry name" value="SET_dom"/>
</dbReference>
<dbReference type="Gene3D" id="2.170.270.10">
    <property type="entry name" value="SET domain"/>
    <property type="match status" value="1"/>
</dbReference>
<reference evidence="5 6" key="1">
    <citation type="journal article" date="2016" name="Nat. Commun.">
        <title>Thousands of microbial genomes shed light on interconnected biogeochemical processes in an aquifer system.</title>
        <authorList>
            <person name="Anantharaman K."/>
            <person name="Brown C.T."/>
            <person name="Hug L.A."/>
            <person name="Sharon I."/>
            <person name="Castelle C.J."/>
            <person name="Probst A.J."/>
            <person name="Thomas B.C."/>
            <person name="Singh A."/>
            <person name="Wilkins M.J."/>
            <person name="Karaoz U."/>
            <person name="Brodie E.L."/>
            <person name="Williams K.H."/>
            <person name="Hubbard S.S."/>
            <person name="Banfield J.F."/>
        </authorList>
    </citation>
    <scope>NUCLEOTIDE SEQUENCE [LARGE SCALE GENOMIC DNA]</scope>
</reference>
<proteinExistence type="predicted"/>
<dbReference type="PROSITE" id="PS50280">
    <property type="entry name" value="SET"/>
    <property type="match status" value="1"/>
</dbReference>
<evidence type="ECO:0000256" key="1">
    <source>
        <dbReference type="ARBA" id="ARBA00022679"/>
    </source>
</evidence>
<dbReference type="InterPro" id="IPR053201">
    <property type="entry name" value="Flavunoidine_N-MTase"/>
</dbReference>
<protein>
    <recommendedName>
        <fullName evidence="7">SET domain-containing protein-lysine N-methyltransferase</fullName>
    </recommendedName>
</protein>
<comment type="caution">
    <text evidence="5">The sequence shown here is derived from an EMBL/GenBank/DDBJ whole genome shotgun (WGS) entry which is preliminary data.</text>
</comment>
<sequence length="166" mass="18782">MKSWISPKTKKGLKSKIHGRGIFAIALIKKGEVVAIKKGHLLTGAQIKKLGTRHHYDLKIGDDLYIGPNCKDEFEDSMVFINHSCSPNAGFKGQQATFIAIKDIKKGEEIVLDYAMFDDDEKNIMKCNCGFSNCRKIITGKDWKNPKLQKKYKGCFSPFIQKKINK</sequence>
<keyword evidence="2" id="KW-0949">S-adenosyl-L-methionine</keyword>
<dbReference type="EMBL" id="MHMD01000030">
    <property type="protein sequence ID" value="OGZ21133.1"/>
    <property type="molecule type" value="Genomic_DNA"/>
</dbReference>